<dbReference type="EMBL" id="MJFZ01001037">
    <property type="protein sequence ID" value="RAW23548.1"/>
    <property type="molecule type" value="Genomic_DNA"/>
</dbReference>
<gene>
    <name evidence="1" type="ORF">PC110_g20020</name>
</gene>
<keyword evidence="2" id="KW-1185">Reference proteome</keyword>
<proteinExistence type="predicted"/>
<dbReference type="VEuPathDB" id="FungiDB:PC110_g20020"/>
<protein>
    <submittedName>
        <fullName evidence="1">Uncharacterized protein</fullName>
    </submittedName>
</protein>
<dbReference type="STRING" id="29920.A0A329RK23"/>
<dbReference type="OrthoDB" id="125294at2759"/>
<reference evidence="1 2" key="1">
    <citation type="submission" date="2018-01" db="EMBL/GenBank/DDBJ databases">
        <title>Draft genome of the strawberry crown rot pathogen Phytophthora cactorum.</title>
        <authorList>
            <person name="Armitage A.D."/>
            <person name="Lysoe E."/>
            <person name="Nellist C.F."/>
            <person name="Harrison R.J."/>
            <person name="Brurberg M.B."/>
        </authorList>
    </citation>
    <scope>NUCLEOTIDE SEQUENCE [LARGE SCALE GENOMIC DNA]</scope>
    <source>
        <strain evidence="1 2">10300</strain>
    </source>
</reference>
<evidence type="ECO:0000313" key="1">
    <source>
        <dbReference type="EMBL" id="RAW23548.1"/>
    </source>
</evidence>
<accession>A0A329RK23</accession>
<dbReference type="Proteomes" id="UP000251314">
    <property type="component" value="Unassembled WGS sequence"/>
</dbReference>
<organism evidence="1 2">
    <name type="scientific">Phytophthora cactorum</name>
    <dbReference type="NCBI Taxonomy" id="29920"/>
    <lineage>
        <taxon>Eukaryota</taxon>
        <taxon>Sar</taxon>
        <taxon>Stramenopiles</taxon>
        <taxon>Oomycota</taxon>
        <taxon>Peronosporomycetes</taxon>
        <taxon>Peronosporales</taxon>
        <taxon>Peronosporaceae</taxon>
        <taxon>Phytophthora</taxon>
    </lineage>
</organism>
<sequence length="156" mass="17015">MQPVAAADAAQLADDTFIKTEDSVSVALQTCKAYKACGPDRLGNDWYRSYGVLWSLFSHSFSSCGTANVFPASFLEADIFCLKTAGDSANPLNYRPLALLDSDYKLLTRLLATQVRETLSVRISHFQNGFITGHQIQATLDYFTVAQGMATCSPEA</sequence>
<name>A0A329RK23_9STRA</name>
<evidence type="ECO:0000313" key="2">
    <source>
        <dbReference type="Proteomes" id="UP000251314"/>
    </source>
</evidence>
<dbReference type="AlphaFoldDB" id="A0A329RK23"/>
<comment type="caution">
    <text evidence="1">The sequence shown here is derived from an EMBL/GenBank/DDBJ whole genome shotgun (WGS) entry which is preliminary data.</text>
</comment>
<dbReference type="PANTHER" id="PTHR19446">
    <property type="entry name" value="REVERSE TRANSCRIPTASES"/>
    <property type="match status" value="1"/>
</dbReference>